<protein>
    <submittedName>
        <fullName evidence="1">Uncharacterized protein</fullName>
    </submittedName>
</protein>
<reference evidence="1 2" key="1">
    <citation type="journal article" date="2024" name="BMC Biol.">
        <title>Comparative genomics of Ascetosporea gives new insight into the evolutionary basis for animal parasitism in Rhizaria.</title>
        <authorList>
            <person name="Hiltunen Thoren M."/>
            <person name="Onut-Brannstrom I."/>
            <person name="Alfjorden A."/>
            <person name="Peckova H."/>
            <person name="Swords F."/>
            <person name="Hooper C."/>
            <person name="Holzer A.S."/>
            <person name="Bass D."/>
            <person name="Burki F."/>
        </authorList>
    </citation>
    <scope>NUCLEOTIDE SEQUENCE [LARGE SCALE GENOMIC DNA]</scope>
    <source>
        <strain evidence="1">20-A016</strain>
    </source>
</reference>
<evidence type="ECO:0000313" key="1">
    <source>
        <dbReference type="EMBL" id="MES1922433.1"/>
    </source>
</evidence>
<gene>
    <name evidence="1" type="ORF">MHBO_003946</name>
</gene>
<evidence type="ECO:0000313" key="2">
    <source>
        <dbReference type="Proteomes" id="UP001439008"/>
    </source>
</evidence>
<accession>A0ABV2ASR1</accession>
<organism evidence="1 2">
    <name type="scientific">Bonamia ostreae</name>
    <dbReference type="NCBI Taxonomy" id="126728"/>
    <lineage>
        <taxon>Eukaryota</taxon>
        <taxon>Sar</taxon>
        <taxon>Rhizaria</taxon>
        <taxon>Endomyxa</taxon>
        <taxon>Ascetosporea</taxon>
        <taxon>Haplosporida</taxon>
        <taxon>Bonamia</taxon>
    </lineage>
</organism>
<comment type="caution">
    <text evidence="1">The sequence shown here is derived from an EMBL/GenBank/DDBJ whole genome shotgun (WGS) entry which is preliminary data.</text>
</comment>
<keyword evidence="2" id="KW-1185">Reference proteome</keyword>
<dbReference type="EMBL" id="JBDODL010002788">
    <property type="protein sequence ID" value="MES1922433.1"/>
    <property type="molecule type" value="Genomic_DNA"/>
</dbReference>
<proteinExistence type="predicted"/>
<sequence length="155" mass="18015">MEKKQVERLIKKTLKGIGLYSKEALLLLMGTMAQESAFGRYIRQLNGGPALGVFQCEPGTFNYDLEKLKAKPHLYTKVLKVSGCREMTFEQLETNLALAICFARLHYYFYPKAIPRTLEEQYNYYKVYYNSVQGAATKDQYLTNYKKYIGEFKID</sequence>
<dbReference type="Proteomes" id="UP001439008">
    <property type="component" value="Unassembled WGS sequence"/>
</dbReference>
<name>A0ABV2ASR1_9EUKA</name>